<dbReference type="GO" id="GO:0042597">
    <property type="term" value="C:periplasmic space"/>
    <property type="evidence" value="ECO:0007669"/>
    <property type="project" value="UniProtKB-SubCell"/>
</dbReference>
<dbReference type="InterPro" id="IPR006311">
    <property type="entry name" value="TAT_signal"/>
</dbReference>
<dbReference type="PANTHER" id="PTHR43649:SF12">
    <property type="entry name" value="DIACETYLCHITOBIOSE BINDING PROTEIN DASA"/>
    <property type="match status" value="1"/>
</dbReference>
<organism evidence="4">
    <name type="scientific">uncultured Thermomicrobiales bacterium</name>
    <dbReference type="NCBI Taxonomy" id="1645740"/>
    <lineage>
        <taxon>Bacteria</taxon>
        <taxon>Pseudomonadati</taxon>
        <taxon>Thermomicrobiota</taxon>
        <taxon>Thermomicrobia</taxon>
        <taxon>Thermomicrobiales</taxon>
        <taxon>environmental samples</taxon>
    </lineage>
</organism>
<accession>A0A6J4UJ34</accession>
<keyword evidence="3" id="KW-0472">Membrane</keyword>
<dbReference type="Gene3D" id="3.40.190.10">
    <property type="entry name" value="Periplasmic binding protein-like II"/>
    <property type="match status" value="1"/>
</dbReference>
<evidence type="ECO:0000256" key="3">
    <source>
        <dbReference type="SAM" id="Phobius"/>
    </source>
</evidence>
<name>A0A6J4UJ34_9BACT</name>
<protein>
    <submittedName>
        <fullName evidence="4">ABC transporter, substrate-binding protein (Cluster 1, maltose/g3p/polyamine/iron)</fullName>
    </submittedName>
</protein>
<sequence>MSNKRRRDADAENYWSRAHMDRRSLIKTVVVAGGAVVFSGYGTPTRATAQDKIRLTQWYHQYGEEGTQQAAQRYAEEYTKVNPNVEVEMVWQPGDYEGAELPAALLTDEGPDVYEGHPTVAMVKAGQIEPLDDLFTEEVKQDFHPNNLAVNTIDGKIYAVKMIDDMGLLYYRKSLLEEKGVTPPTNMDELIAASKALDTGRVKGLFLGNDGGISALLTIAPWSAGADFLVDNKIVFNDPKTVAAYQKVKELNDSGSLLIGSPTDWWDPSAFNQGLSAMQWTGLWAMPGITEALGDDFGVTAWPALNAEGAPATFWGGWSEMVNPKSQYVAEAKAFVKWLWIENTAAQQDWSLSYGFHVPPRISAAAAAEPLKTGPASEAVKFLSDHGKILPPTWTAAMGTALTTALSNIVKNGADPATEVQTAAAACEAELAQVLGS</sequence>
<dbReference type="Pfam" id="PF01547">
    <property type="entry name" value="SBP_bac_1"/>
    <property type="match status" value="1"/>
</dbReference>
<keyword evidence="3" id="KW-1133">Transmembrane helix</keyword>
<reference evidence="4" key="1">
    <citation type="submission" date="2020-02" db="EMBL/GenBank/DDBJ databases">
        <authorList>
            <person name="Meier V. D."/>
        </authorList>
    </citation>
    <scope>NUCLEOTIDE SEQUENCE</scope>
    <source>
        <strain evidence="4">AVDCRST_MAG73</strain>
    </source>
</reference>
<comment type="subcellular location">
    <subcellularLocation>
        <location evidence="1">Periplasm</location>
    </subcellularLocation>
</comment>
<dbReference type="PANTHER" id="PTHR43649">
    <property type="entry name" value="ARABINOSE-BINDING PROTEIN-RELATED"/>
    <property type="match status" value="1"/>
</dbReference>
<gene>
    <name evidence="4" type="ORF">AVDCRST_MAG73-2950</name>
</gene>
<dbReference type="EMBL" id="CADCWE010000198">
    <property type="protein sequence ID" value="CAA9551933.1"/>
    <property type="molecule type" value="Genomic_DNA"/>
</dbReference>
<dbReference type="InterPro" id="IPR006059">
    <property type="entry name" value="SBP"/>
</dbReference>
<dbReference type="InterPro" id="IPR050490">
    <property type="entry name" value="Bact_solute-bd_prot1"/>
</dbReference>
<evidence type="ECO:0000256" key="1">
    <source>
        <dbReference type="ARBA" id="ARBA00004418"/>
    </source>
</evidence>
<evidence type="ECO:0000256" key="2">
    <source>
        <dbReference type="ARBA" id="ARBA00008520"/>
    </source>
</evidence>
<comment type="similarity">
    <text evidence="2">Belongs to the bacterial solute-binding protein 1 family.</text>
</comment>
<dbReference type="PROSITE" id="PS51318">
    <property type="entry name" value="TAT"/>
    <property type="match status" value="1"/>
</dbReference>
<keyword evidence="3" id="KW-0812">Transmembrane</keyword>
<feature type="transmembrane region" description="Helical" evidence="3">
    <location>
        <begin position="24"/>
        <end position="42"/>
    </location>
</feature>
<evidence type="ECO:0000313" key="4">
    <source>
        <dbReference type="EMBL" id="CAA9551933.1"/>
    </source>
</evidence>
<dbReference type="SUPFAM" id="SSF53850">
    <property type="entry name" value="Periplasmic binding protein-like II"/>
    <property type="match status" value="1"/>
</dbReference>
<proteinExistence type="inferred from homology"/>
<dbReference type="AlphaFoldDB" id="A0A6J4UJ34"/>